<organism evidence="1 2">
    <name type="scientific">Rhododendron molle</name>
    <name type="common">Chinese azalea</name>
    <name type="synonym">Azalea mollis</name>
    <dbReference type="NCBI Taxonomy" id="49168"/>
    <lineage>
        <taxon>Eukaryota</taxon>
        <taxon>Viridiplantae</taxon>
        <taxon>Streptophyta</taxon>
        <taxon>Embryophyta</taxon>
        <taxon>Tracheophyta</taxon>
        <taxon>Spermatophyta</taxon>
        <taxon>Magnoliopsida</taxon>
        <taxon>eudicotyledons</taxon>
        <taxon>Gunneridae</taxon>
        <taxon>Pentapetalae</taxon>
        <taxon>asterids</taxon>
        <taxon>Ericales</taxon>
        <taxon>Ericaceae</taxon>
        <taxon>Ericoideae</taxon>
        <taxon>Rhodoreae</taxon>
        <taxon>Rhododendron</taxon>
    </lineage>
</organism>
<gene>
    <name evidence="1" type="ORF">RHMOL_Rhmol13G0034700</name>
</gene>
<protein>
    <submittedName>
        <fullName evidence="1">Uncharacterized protein</fullName>
    </submittedName>
</protein>
<comment type="caution">
    <text evidence="1">The sequence shown here is derived from an EMBL/GenBank/DDBJ whole genome shotgun (WGS) entry which is preliminary data.</text>
</comment>
<dbReference type="Proteomes" id="UP001062846">
    <property type="component" value="Chromosome 13"/>
</dbReference>
<dbReference type="EMBL" id="CM046400">
    <property type="protein sequence ID" value="KAI8522925.1"/>
    <property type="molecule type" value="Genomic_DNA"/>
</dbReference>
<sequence>MAIDLMSHKTSSTFAEKTDTNEVENAANSGLQTIENLITVFSNQTHRRNPSPSHGQIDDYGIINNATVTELRKIISLLDRT</sequence>
<name>A0ACC0L2I6_RHOML</name>
<proteinExistence type="predicted"/>
<keyword evidence="2" id="KW-1185">Reference proteome</keyword>
<reference evidence="1" key="1">
    <citation type="submission" date="2022-02" db="EMBL/GenBank/DDBJ databases">
        <title>Plant Genome Project.</title>
        <authorList>
            <person name="Zhang R.-G."/>
        </authorList>
    </citation>
    <scope>NUCLEOTIDE SEQUENCE</scope>
    <source>
        <strain evidence="1">AT1</strain>
    </source>
</reference>
<accession>A0ACC0L2I6</accession>
<evidence type="ECO:0000313" key="2">
    <source>
        <dbReference type="Proteomes" id="UP001062846"/>
    </source>
</evidence>
<evidence type="ECO:0000313" key="1">
    <source>
        <dbReference type="EMBL" id="KAI8522925.1"/>
    </source>
</evidence>